<dbReference type="AlphaFoldDB" id="A0A7X5UY27"/>
<dbReference type="RefSeq" id="WP_167298667.1">
    <property type="nucleotide sequence ID" value="NZ_JAASQV010000001.1"/>
</dbReference>
<dbReference type="EMBL" id="JAASQV010000001">
    <property type="protein sequence ID" value="NIJ64283.1"/>
    <property type="molecule type" value="Genomic_DNA"/>
</dbReference>
<dbReference type="Proteomes" id="UP000564677">
    <property type="component" value="Unassembled WGS sequence"/>
</dbReference>
<protein>
    <submittedName>
        <fullName evidence="1">Uncharacterized protein (DUF736 family)</fullName>
    </submittedName>
</protein>
<sequence>MQLLLGEFVRTQDGYQGRIETLGIDAELHLVPIETREAENAPDYRIHLNADDGPEVGAAWKETGKKAGAYLSIQLDSPIFVQPIRANLFRTDETGAVNHLLWSRPQPRKEQD</sequence>
<proteinExistence type="predicted"/>
<dbReference type="InterPro" id="IPR007948">
    <property type="entry name" value="DUF736"/>
</dbReference>
<reference evidence="1 2" key="1">
    <citation type="submission" date="2020-03" db="EMBL/GenBank/DDBJ databases">
        <title>Genomic Encyclopedia of Type Strains, Phase IV (KMG-IV): sequencing the most valuable type-strain genomes for metagenomic binning, comparative biology and taxonomic classification.</title>
        <authorList>
            <person name="Goeker M."/>
        </authorList>
    </citation>
    <scope>NUCLEOTIDE SEQUENCE [LARGE SCALE GENOMIC DNA]</scope>
    <source>
        <strain evidence="1 2">DSM 4733</strain>
    </source>
</reference>
<evidence type="ECO:0000313" key="1">
    <source>
        <dbReference type="EMBL" id="NIJ64283.1"/>
    </source>
</evidence>
<dbReference type="Pfam" id="PF05284">
    <property type="entry name" value="DUF736"/>
    <property type="match status" value="1"/>
</dbReference>
<evidence type="ECO:0000313" key="2">
    <source>
        <dbReference type="Proteomes" id="UP000564677"/>
    </source>
</evidence>
<organism evidence="1 2">
    <name type="scientific">Sphingomonas leidyi</name>
    <dbReference type="NCBI Taxonomy" id="68569"/>
    <lineage>
        <taxon>Bacteria</taxon>
        <taxon>Pseudomonadati</taxon>
        <taxon>Pseudomonadota</taxon>
        <taxon>Alphaproteobacteria</taxon>
        <taxon>Sphingomonadales</taxon>
        <taxon>Sphingomonadaceae</taxon>
        <taxon>Sphingomonas</taxon>
    </lineage>
</organism>
<name>A0A7X5UY27_9SPHN</name>
<accession>A0A7X5UY27</accession>
<comment type="caution">
    <text evidence="1">The sequence shown here is derived from an EMBL/GenBank/DDBJ whole genome shotgun (WGS) entry which is preliminary data.</text>
</comment>
<gene>
    <name evidence="1" type="ORF">FHR20_001214</name>
</gene>
<keyword evidence="2" id="KW-1185">Reference proteome</keyword>